<evidence type="ECO:0000256" key="5">
    <source>
        <dbReference type="ARBA" id="ARBA00023242"/>
    </source>
</evidence>
<evidence type="ECO:0000313" key="9">
    <source>
        <dbReference type="Proteomes" id="UP000290289"/>
    </source>
</evidence>
<keyword evidence="9" id="KW-1185">Reference proteome</keyword>
<keyword evidence="6" id="KW-1133">Transmembrane helix</keyword>
<organism evidence="8 9">
    <name type="scientific">Malus domestica</name>
    <name type="common">Apple</name>
    <name type="synonym">Pyrus malus</name>
    <dbReference type="NCBI Taxonomy" id="3750"/>
    <lineage>
        <taxon>Eukaryota</taxon>
        <taxon>Viridiplantae</taxon>
        <taxon>Streptophyta</taxon>
        <taxon>Embryophyta</taxon>
        <taxon>Tracheophyta</taxon>
        <taxon>Spermatophyta</taxon>
        <taxon>Magnoliopsida</taxon>
        <taxon>eudicotyledons</taxon>
        <taxon>Gunneridae</taxon>
        <taxon>Pentapetalae</taxon>
        <taxon>rosids</taxon>
        <taxon>fabids</taxon>
        <taxon>Rosales</taxon>
        <taxon>Rosaceae</taxon>
        <taxon>Amygdaloideae</taxon>
        <taxon>Maleae</taxon>
        <taxon>Malus</taxon>
    </lineage>
</organism>
<comment type="caution">
    <text evidence="8">The sequence shown here is derived from an EMBL/GenBank/DDBJ whole genome shotgun (WGS) entry which is preliminary data.</text>
</comment>
<dbReference type="Proteomes" id="UP000290289">
    <property type="component" value="Chromosome 15"/>
</dbReference>
<dbReference type="Pfam" id="PF02362">
    <property type="entry name" value="B3"/>
    <property type="match status" value="1"/>
</dbReference>
<feature type="transmembrane region" description="Helical" evidence="6">
    <location>
        <begin position="94"/>
        <end position="111"/>
    </location>
</feature>
<sequence length="191" mass="22022">MSKEYPPASGVVANRTATSSKAQSYKHRQCSIDLYRFTILYLNNVALHLTVVALDLLFRKRAFENNKMVNVEEAVQEKNGKDPWNPRQSCKLSALKFLFLFGFFLNLANYSCTVCKRKRPPCGRLWPVSLSHWGTRRKAIDNRIAIKTKGWYNFCESNNLKDGDVCLFKLKRMSSSISTAFMDVKITRHRS</sequence>
<keyword evidence="6" id="KW-0472">Membrane</keyword>
<dbReference type="InterPro" id="IPR015300">
    <property type="entry name" value="DNA-bd_pseudobarrel_sf"/>
</dbReference>
<evidence type="ECO:0000259" key="7">
    <source>
        <dbReference type="PROSITE" id="PS50863"/>
    </source>
</evidence>
<evidence type="ECO:0000256" key="3">
    <source>
        <dbReference type="ARBA" id="ARBA00023125"/>
    </source>
</evidence>
<evidence type="ECO:0000256" key="1">
    <source>
        <dbReference type="ARBA" id="ARBA00004123"/>
    </source>
</evidence>
<dbReference type="AlphaFoldDB" id="A0A498HNU4"/>
<evidence type="ECO:0000256" key="4">
    <source>
        <dbReference type="ARBA" id="ARBA00023163"/>
    </source>
</evidence>
<name>A0A498HNU4_MALDO</name>
<feature type="domain" description="TF-B3" evidence="7">
    <location>
        <begin position="123"/>
        <end position="185"/>
    </location>
</feature>
<dbReference type="GO" id="GO:0005634">
    <property type="term" value="C:nucleus"/>
    <property type="evidence" value="ECO:0007669"/>
    <property type="project" value="UniProtKB-SubCell"/>
</dbReference>
<evidence type="ECO:0000256" key="2">
    <source>
        <dbReference type="ARBA" id="ARBA00023015"/>
    </source>
</evidence>
<dbReference type="PROSITE" id="PS50863">
    <property type="entry name" value="B3"/>
    <property type="match status" value="1"/>
</dbReference>
<keyword evidence="2" id="KW-0805">Transcription regulation</keyword>
<dbReference type="CDD" id="cd10017">
    <property type="entry name" value="B3_DNA"/>
    <property type="match status" value="1"/>
</dbReference>
<reference evidence="8 9" key="1">
    <citation type="submission" date="2018-10" db="EMBL/GenBank/DDBJ databases">
        <title>A high-quality apple genome assembly.</title>
        <authorList>
            <person name="Hu J."/>
        </authorList>
    </citation>
    <scope>NUCLEOTIDE SEQUENCE [LARGE SCALE GENOMIC DNA]</scope>
    <source>
        <strain evidence="9">cv. HFTH1</strain>
        <tissue evidence="8">Young leaf</tissue>
    </source>
</reference>
<keyword evidence="4" id="KW-0804">Transcription</keyword>
<keyword evidence="3" id="KW-0238">DNA-binding</keyword>
<evidence type="ECO:0000256" key="6">
    <source>
        <dbReference type="SAM" id="Phobius"/>
    </source>
</evidence>
<gene>
    <name evidence="8" type="ORF">DVH24_012810</name>
</gene>
<proteinExistence type="predicted"/>
<feature type="transmembrane region" description="Helical" evidence="6">
    <location>
        <begin position="34"/>
        <end position="58"/>
    </location>
</feature>
<dbReference type="GO" id="GO:0003677">
    <property type="term" value="F:DNA binding"/>
    <property type="evidence" value="ECO:0007669"/>
    <property type="project" value="UniProtKB-KW"/>
</dbReference>
<comment type="subcellular location">
    <subcellularLocation>
        <location evidence="1">Nucleus</location>
    </subcellularLocation>
</comment>
<keyword evidence="5" id="KW-0539">Nucleus</keyword>
<evidence type="ECO:0000313" key="8">
    <source>
        <dbReference type="EMBL" id="RXH73126.1"/>
    </source>
</evidence>
<keyword evidence="6" id="KW-0812">Transmembrane</keyword>
<protein>
    <recommendedName>
        <fullName evidence="7">TF-B3 domain-containing protein</fullName>
    </recommendedName>
</protein>
<dbReference type="SUPFAM" id="SSF101936">
    <property type="entry name" value="DNA-binding pseudobarrel domain"/>
    <property type="match status" value="1"/>
</dbReference>
<dbReference type="Gene3D" id="2.40.330.10">
    <property type="entry name" value="DNA-binding pseudobarrel domain"/>
    <property type="match status" value="1"/>
</dbReference>
<accession>A0A498HNU4</accession>
<dbReference type="EMBL" id="RDQH01000341">
    <property type="protein sequence ID" value="RXH73126.1"/>
    <property type="molecule type" value="Genomic_DNA"/>
</dbReference>
<dbReference type="InterPro" id="IPR003340">
    <property type="entry name" value="B3_DNA-bd"/>
</dbReference>